<dbReference type="InterPro" id="IPR013780">
    <property type="entry name" value="Glyco_hydro_b"/>
</dbReference>
<dbReference type="Pfam" id="PF07748">
    <property type="entry name" value="Glyco_hydro_38C"/>
    <property type="match status" value="1"/>
</dbReference>
<evidence type="ECO:0000313" key="3">
    <source>
        <dbReference type="Proteomes" id="UP000265200"/>
    </source>
</evidence>
<reference evidence="2" key="3">
    <citation type="submission" date="2025-08" db="UniProtKB">
        <authorList>
            <consortium name="Ensembl"/>
        </authorList>
    </citation>
    <scope>IDENTIFICATION</scope>
    <source>
        <strain evidence="2">HSOK</strain>
    </source>
</reference>
<dbReference type="InterPro" id="IPR011013">
    <property type="entry name" value="Gal_mutarotase_sf_dom"/>
</dbReference>
<dbReference type="Ensembl" id="ENSORLT00015003847.1">
    <property type="protein sequence ID" value="ENSORLP00015006652.1"/>
    <property type="gene ID" value="ENSORLG00015007513.1"/>
</dbReference>
<reference evidence="2 3" key="2">
    <citation type="submission" date="2017-04" db="EMBL/GenBank/DDBJ databases">
        <title>CpG methylation of centromeres and impact of large insertions on vertebrate speciation.</title>
        <authorList>
            <person name="Ichikawa K."/>
            <person name="Yoshimura J."/>
            <person name="Morishita S."/>
        </authorList>
    </citation>
    <scope>NUCLEOTIDE SEQUENCE</scope>
    <source>
        <strain evidence="2 3">HSOK</strain>
    </source>
</reference>
<dbReference type="GO" id="GO:0030246">
    <property type="term" value="F:carbohydrate binding"/>
    <property type="evidence" value="ECO:0007669"/>
    <property type="project" value="InterPro"/>
</dbReference>
<dbReference type="InterPro" id="IPR050843">
    <property type="entry name" value="Glycosyl_Hydrlase_38"/>
</dbReference>
<dbReference type="Proteomes" id="UP000265200">
    <property type="component" value="Chromosome 12"/>
</dbReference>
<evidence type="ECO:0000313" key="2">
    <source>
        <dbReference type="Ensembl" id="ENSORLP00015006652.1"/>
    </source>
</evidence>
<name>A0A3P9HFT2_ORYLA</name>
<dbReference type="GO" id="GO:0004559">
    <property type="term" value="F:alpha-mannosidase activity"/>
    <property type="evidence" value="ECO:0007669"/>
    <property type="project" value="InterPro"/>
</dbReference>
<protein>
    <recommendedName>
        <fullName evidence="1">Glycosyl hydrolase family 38 C-terminal domain-containing protein</fullName>
    </recommendedName>
</protein>
<accession>A0A3P9HFT2</accession>
<reference key="1">
    <citation type="journal article" date="2007" name="Nature">
        <title>The medaka draft genome and insights into vertebrate genome evolution.</title>
        <authorList>
            <person name="Kasahara M."/>
            <person name="Naruse K."/>
            <person name="Sasaki S."/>
            <person name="Nakatani Y."/>
            <person name="Qu W."/>
            <person name="Ahsan B."/>
            <person name="Yamada T."/>
            <person name="Nagayasu Y."/>
            <person name="Doi K."/>
            <person name="Kasai Y."/>
            <person name="Jindo T."/>
            <person name="Kobayashi D."/>
            <person name="Shimada A."/>
            <person name="Toyoda A."/>
            <person name="Kuroki Y."/>
            <person name="Fujiyama A."/>
            <person name="Sasaki T."/>
            <person name="Shimizu A."/>
            <person name="Asakawa S."/>
            <person name="Shimizu N."/>
            <person name="Hashimoto S."/>
            <person name="Yang J."/>
            <person name="Lee Y."/>
            <person name="Matsushima K."/>
            <person name="Sugano S."/>
            <person name="Sakaizumi M."/>
            <person name="Narita T."/>
            <person name="Ohishi K."/>
            <person name="Haga S."/>
            <person name="Ohta F."/>
            <person name="Nomoto H."/>
            <person name="Nogata K."/>
            <person name="Morishita T."/>
            <person name="Endo T."/>
            <person name="Shin-I T."/>
            <person name="Takeda H."/>
            <person name="Morishita S."/>
            <person name="Kohara Y."/>
        </authorList>
    </citation>
    <scope>NUCLEOTIDE SEQUENCE [LARGE SCALE GENOMIC DNA]</scope>
    <source>
        <strain>Hd-rR</strain>
    </source>
</reference>
<feature type="domain" description="Glycosyl hydrolase family 38 C-terminal" evidence="1">
    <location>
        <begin position="215"/>
        <end position="355"/>
    </location>
</feature>
<dbReference type="GO" id="GO:0006013">
    <property type="term" value="P:mannose metabolic process"/>
    <property type="evidence" value="ECO:0007669"/>
    <property type="project" value="InterPro"/>
</dbReference>
<dbReference type="SUPFAM" id="SSF74650">
    <property type="entry name" value="Galactose mutarotase-like"/>
    <property type="match status" value="2"/>
</dbReference>
<proteinExistence type="predicted"/>
<dbReference type="PANTHER" id="PTHR11607">
    <property type="entry name" value="ALPHA-MANNOSIDASE"/>
    <property type="match status" value="1"/>
</dbReference>
<sequence>CHLLTQAVILFQDDVISAQDALPQKTPLVLSDEPRVLIVYNPTEQRRSSVISVVVSSPDARVVDSETAQPMPVQISAVWVEPQQVSSQAFQLSFVSELPPLSLTVYHIWSSPETGLVSCLVVFLYLERLLRFIFVLLVLLLFSTAEAPPLFRFGPPGPGEIPVVWNHNKQGQEWCIPVPAWAGGGTGEICTSDRDASSVPLTFILPPRSPTPLSPPLVRVSRGPIFSDITSCFQHVTHTVRLFHLEGHSGKSIEISNMVDIRAETNRELVMRLESDVASGNRFYTDLNGFQVQQRRTLKKLPLQANFYPMSSSSFLQDSLSRLTLLSAQSQAVASLQSGELEVVLDRRLQQDDNRGLGQGVTDNKLTGSLYHLLLEDRRAVQEVGGATIDHLSLLAHLESLSLCHPPIIMFAQSDMQLPKLRPFLPLHSSLPCDVHLLNLRTLEETGAPSQEVALLLHRKGFECSSAPEPPPQCTWSAHEEVRGAQRRFWL</sequence>
<dbReference type="Gene3D" id="2.60.40.1180">
    <property type="entry name" value="Golgi alpha-mannosidase II"/>
    <property type="match status" value="1"/>
</dbReference>
<dbReference type="AlphaFoldDB" id="A0A3P9HFT2"/>
<dbReference type="Gene3D" id="2.70.98.30">
    <property type="entry name" value="Golgi alpha-mannosidase II, domain 4"/>
    <property type="match status" value="1"/>
</dbReference>
<dbReference type="PANTHER" id="PTHR11607:SF69">
    <property type="entry name" value="ALPHA-MANNOSIDASE 2"/>
    <property type="match status" value="1"/>
</dbReference>
<dbReference type="InterPro" id="IPR011682">
    <property type="entry name" value="Glyco_hydro_38_C"/>
</dbReference>
<evidence type="ECO:0000259" key="1">
    <source>
        <dbReference type="Pfam" id="PF07748"/>
    </source>
</evidence>
<reference evidence="2" key="4">
    <citation type="submission" date="2025-09" db="UniProtKB">
        <authorList>
            <consortium name="Ensembl"/>
        </authorList>
    </citation>
    <scope>IDENTIFICATION</scope>
    <source>
        <strain evidence="2">HSOK</strain>
    </source>
</reference>
<organism evidence="2 3">
    <name type="scientific">Oryzias latipes</name>
    <name type="common">Japanese rice fish</name>
    <name type="synonym">Japanese killifish</name>
    <dbReference type="NCBI Taxonomy" id="8090"/>
    <lineage>
        <taxon>Eukaryota</taxon>
        <taxon>Metazoa</taxon>
        <taxon>Chordata</taxon>
        <taxon>Craniata</taxon>
        <taxon>Vertebrata</taxon>
        <taxon>Euteleostomi</taxon>
        <taxon>Actinopterygii</taxon>
        <taxon>Neopterygii</taxon>
        <taxon>Teleostei</taxon>
        <taxon>Neoteleostei</taxon>
        <taxon>Acanthomorphata</taxon>
        <taxon>Ovalentaria</taxon>
        <taxon>Atherinomorphae</taxon>
        <taxon>Beloniformes</taxon>
        <taxon>Adrianichthyidae</taxon>
        <taxon>Oryziinae</taxon>
        <taxon>Oryzias</taxon>
    </lineage>
</organism>